<gene>
    <name evidence="2" type="ORF">H920_19864</name>
</gene>
<reference evidence="2 3" key="1">
    <citation type="submission" date="2013-11" db="EMBL/GenBank/DDBJ databases">
        <title>The Damaraland mole rat (Fukomys damarensis) genome and evolution of African mole rats.</title>
        <authorList>
            <person name="Gladyshev V.N."/>
            <person name="Fang X."/>
        </authorList>
    </citation>
    <scope>NUCLEOTIDE SEQUENCE [LARGE SCALE GENOMIC DNA]</scope>
    <source>
        <tissue evidence="2">Liver</tissue>
    </source>
</reference>
<name>A0A091CMI4_FUKDA</name>
<dbReference type="eggNOG" id="KOG0613">
    <property type="taxonomic scope" value="Eukaryota"/>
</dbReference>
<dbReference type="Proteomes" id="UP000028990">
    <property type="component" value="Unassembled WGS sequence"/>
</dbReference>
<proteinExistence type="predicted"/>
<feature type="compositionally biased region" description="Basic and acidic residues" evidence="1">
    <location>
        <begin position="116"/>
        <end position="129"/>
    </location>
</feature>
<protein>
    <submittedName>
        <fullName evidence="2">Uncharacterized protein</fullName>
    </submittedName>
</protein>
<keyword evidence="3" id="KW-1185">Reference proteome</keyword>
<organism evidence="2 3">
    <name type="scientific">Fukomys damarensis</name>
    <name type="common">Damaraland mole rat</name>
    <name type="synonym">Cryptomys damarensis</name>
    <dbReference type="NCBI Taxonomy" id="885580"/>
    <lineage>
        <taxon>Eukaryota</taxon>
        <taxon>Metazoa</taxon>
        <taxon>Chordata</taxon>
        <taxon>Craniata</taxon>
        <taxon>Vertebrata</taxon>
        <taxon>Euteleostomi</taxon>
        <taxon>Mammalia</taxon>
        <taxon>Eutheria</taxon>
        <taxon>Euarchontoglires</taxon>
        <taxon>Glires</taxon>
        <taxon>Rodentia</taxon>
        <taxon>Hystricomorpha</taxon>
        <taxon>Bathyergidae</taxon>
        <taxon>Fukomys</taxon>
    </lineage>
</organism>
<accession>A0A091CMI4</accession>
<evidence type="ECO:0000313" key="3">
    <source>
        <dbReference type="Proteomes" id="UP000028990"/>
    </source>
</evidence>
<evidence type="ECO:0000256" key="1">
    <source>
        <dbReference type="SAM" id="MobiDB-lite"/>
    </source>
</evidence>
<evidence type="ECO:0000313" key="2">
    <source>
        <dbReference type="EMBL" id="KFO18653.1"/>
    </source>
</evidence>
<dbReference type="AlphaFoldDB" id="A0A091CMI4"/>
<feature type="region of interest" description="Disordered" evidence="1">
    <location>
        <begin position="106"/>
        <end position="133"/>
    </location>
</feature>
<feature type="compositionally biased region" description="Basic residues" evidence="1">
    <location>
        <begin position="106"/>
        <end position="115"/>
    </location>
</feature>
<dbReference type="EMBL" id="KN125342">
    <property type="protein sequence ID" value="KFO18653.1"/>
    <property type="molecule type" value="Genomic_DNA"/>
</dbReference>
<sequence>MYQENAACEAAGVTAYFNMINSVTPPPALSLHTGGVLSMKLKSSQQDWCHAPCFLTPIKPHTVLWGQVCAMTYAFLGDPRLTATLYRVHHSQFQVLVQLHQPRVHHRHPHLRHPHLRNEGQGELGKDRPPQLLPEVYDEDDKTVLASITESLQKKSKHLM</sequence>